<dbReference type="EMBL" id="LR746267">
    <property type="protein sequence ID" value="CAA7394994.1"/>
    <property type="molecule type" value="Genomic_DNA"/>
</dbReference>
<dbReference type="AlphaFoldDB" id="A0A7I8KCP8"/>
<sequence>MGGYGEAEAEDLSASSTLVHFDRPLPLLRVPLLAGASDDPSAGPFVLAFRDADSWRAAFRSTEARVVEQCEAGARVGCSLSASKKCSPPWWKTLLGLSSVDFAEREKCEEREMAACLEASRGPCSRFAREKCLPAFRDARISSVGPTGFPQLGSENPKLEPIDQTNYRGSALLEEIFTEIVSSRS</sequence>
<organism evidence="1 2">
    <name type="scientific">Spirodela intermedia</name>
    <name type="common">Intermediate duckweed</name>
    <dbReference type="NCBI Taxonomy" id="51605"/>
    <lineage>
        <taxon>Eukaryota</taxon>
        <taxon>Viridiplantae</taxon>
        <taxon>Streptophyta</taxon>
        <taxon>Embryophyta</taxon>
        <taxon>Tracheophyta</taxon>
        <taxon>Spermatophyta</taxon>
        <taxon>Magnoliopsida</taxon>
        <taxon>Liliopsida</taxon>
        <taxon>Araceae</taxon>
        <taxon>Lemnoideae</taxon>
        <taxon>Spirodela</taxon>
    </lineage>
</organism>
<protein>
    <submittedName>
        <fullName evidence="1">Uncharacterized protein</fullName>
    </submittedName>
</protein>
<evidence type="ECO:0000313" key="2">
    <source>
        <dbReference type="Proteomes" id="UP000663760"/>
    </source>
</evidence>
<evidence type="ECO:0000313" key="1">
    <source>
        <dbReference type="EMBL" id="CAA7394994.1"/>
    </source>
</evidence>
<name>A0A7I8KCP8_SPIIN</name>
<dbReference type="Proteomes" id="UP000663760">
    <property type="component" value="Chromosome 4"/>
</dbReference>
<dbReference type="GO" id="GO:0009536">
    <property type="term" value="C:plastid"/>
    <property type="evidence" value="ECO:0007669"/>
    <property type="project" value="TreeGrafter"/>
</dbReference>
<dbReference type="OrthoDB" id="1928518at2759"/>
<keyword evidence="2" id="KW-1185">Reference proteome</keyword>
<gene>
    <name evidence="1" type="ORF">SI8410_04005655</name>
</gene>
<dbReference type="PANTHER" id="PTHR36773:SF1">
    <property type="entry name" value="EXPRESSED PROTEIN"/>
    <property type="match status" value="1"/>
</dbReference>
<proteinExistence type="predicted"/>
<dbReference type="PANTHER" id="PTHR36773">
    <property type="entry name" value="EXPRESSED PROTEIN"/>
    <property type="match status" value="1"/>
</dbReference>
<reference evidence="1" key="1">
    <citation type="submission" date="2020-02" db="EMBL/GenBank/DDBJ databases">
        <authorList>
            <person name="Scholz U."/>
            <person name="Mascher M."/>
            <person name="Fiebig A."/>
        </authorList>
    </citation>
    <scope>NUCLEOTIDE SEQUENCE</scope>
</reference>
<accession>A0A7I8KCP8</accession>